<protein>
    <recommendedName>
        <fullName evidence="4">SAP domain-containing protein</fullName>
    </recommendedName>
</protein>
<name>A0A922JUA3_CARIL</name>
<dbReference type="InterPro" id="IPR034257">
    <property type="entry name" value="Acinus_RRM"/>
</dbReference>
<evidence type="ECO:0000256" key="1">
    <source>
        <dbReference type="SAM" id="MobiDB-lite"/>
    </source>
</evidence>
<dbReference type="Pfam" id="PF16294">
    <property type="entry name" value="RSB_motif"/>
    <property type="match status" value="1"/>
</dbReference>
<feature type="compositionally biased region" description="Low complexity" evidence="1">
    <location>
        <begin position="321"/>
        <end position="333"/>
    </location>
</feature>
<feature type="compositionally biased region" description="Basic and acidic residues" evidence="1">
    <location>
        <begin position="334"/>
        <end position="354"/>
    </location>
</feature>
<dbReference type="PANTHER" id="PTHR47031">
    <property type="entry name" value="SAP DNA-BINDING DOMAIN-CONTAINING PROTEIN"/>
    <property type="match status" value="1"/>
</dbReference>
<organism evidence="2 3">
    <name type="scientific">Carya illinoinensis</name>
    <name type="common">Pecan</name>
    <dbReference type="NCBI Taxonomy" id="32201"/>
    <lineage>
        <taxon>Eukaryota</taxon>
        <taxon>Viridiplantae</taxon>
        <taxon>Streptophyta</taxon>
        <taxon>Embryophyta</taxon>
        <taxon>Tracheophyta</taxon>
        <taxon>Spermatophyta</taxon>
        <taxon>Magnoliopsida</taxon>
        <taxon>eudicotyledons</taxon>
        <taxon>Gunneridae</taxon>
        <taxon>Pentapetalae</taxon>
        <taxon>rosids</taxon>
        <taxon>fabids</taxon>
        <taxon>Fagales</taxon>
        <taxon>Juglandaceae</taxon>
        <taxon>Carya</taxon>
    </lineage>
</organism>
<dbReference type="PANTHER" id="PTHR47031:SF3">
    <property type="entry name" value="SAP DOMAIN-CONTAINING PROTEIN"/>
    <property type="match status" value="1"/>
</dbReference>
<proteinExistence type="predicted"/>
<feature type="compositionally biased region" description="Pro residues" evidence="1">
    <location>
        <begin position="624"/>
        <end position="635"/>
    </location>
</feature>
<comment type="caution">
    <text evidence="2">The sequence shown here is derived from an EMBL/GenBank/DDBJ whole genome shotgun (WGS) entry which is preliminary data.</text>
</comment>
<feature type="compositionally biased region" description="Basic and acidic residues" evidence="1">
    <location>
        <begin position="180"/>
        <end position="204"/>
    </location>
</feature>
<dbReference type="AlphaFoldDB" id="A0A922JUA3"/>
<evidence type="ECO:0000313" key="2">
    <source>
        <dbReference type="EMBL" id="KAG6717324.1"/>
    </source>
</evidence>
<accession>A0A922JUA3</accession>
<gene>
    <name evidence="2" type="ORF">I3842_04G093100</name>
</gene>
<evidence type="ECO:0000313" key="3">
    <source>
        <dbReference type="Proteomes" id="UP000811246"/>
    </source>
</evidence>
<feature type="region of interest" description="Disordered" evidence="1">
    <location>
        <begin position="449"/>
        <end position="526"/>
    </location>
</feature>
<dbReference type="CDD" id="cd12432">
    <property type="entry name" value="RRM_ACINU"/>
    <property type="match status" value="1"/>
</dbReference>
<feature type="compositionally biased region" description="Polar residues" evidence="1">
    <location>
        <begin position="481"/>
        <end position="497"/>
    </location>
</feature>
<dbReference type="InterPro" id="IPR032552">
    <property type="entry name" value="RSB_motif"/>
</dbReference>
<dbReference type="Proteomes" id="UP000811246">
    <property type="component" value="Chromosome 4"/>
</dbReference>
<feature type="region of interest" description="Disordered" evidence="1">
    <location>
        <begin position="321"/>
        <end position="359"/>
    </location>
</feature>
<sequence length="700" mass="78293">MSSIYPILGNLPTDQWKVTELKEELKRRKLTTKDLKDDLTGRLDDVIRIDIENAEKVVDNDLNCKSQCAVVAIDAQTIPIAVETANYVATPFDINDSVEAFEQEKVEEHDLLGATNSARVEGELLVHTATFESSTKVPEIVVSEVAFSGQGMENTKTQKENRNSKPQLDNEYSKPWLDNEDLKPQLDSEDIKPQQENKDLKPWLENEDSSPVRSTKPPRTGPDWTELTPNEDSMPQLENEDSKLQLENEGLKLPSRDVMLNCSTPDNQVSEVSPILLSEVKFDSISTDSVSINEKIELKDNVITDLVKLELDIFKPKMVEPSSSSVVPVGGESHPMDVEEPHENKSSNGGKDDNNATNANISKKIDCTDVGYSEKLNLDWTSGDNSMEEDVLETKPIDWKYNFEKVEKESEKSGLAIVEDSYVAVLGDTLSPVKKDVYVENENCPAARAEKRKLNDQVANNEPIKRQRRWNSDGLKVPEPHSTNSTPATTPKDTFQTNHKDTFRSDSTNSDNTTKERVVPPSQKAPTNSLRIDRFLRPFTLKAVQDLLDKTRSVASFWMDHIKTHCYVSYSLVEEAIETGNAEVKMRVEAPQTLAAPASAGPTILPAPATPQLQPSHQHKQQLPPLPPLTPLPPLSNPLSQESGFIFHPHLRLPQKLDPPIVTLDDLFQKTKATPRIYYLPLSEEQVAEKLASQVKSTKQ</sequence>
<feature type="region of interest" description="Disordered" evidence="1">
    <location>
        <begin position="151"/>
        <end position="236"/>
    </location>
</feature>
<reference evidence="2" key="1">
    <citation type="submission" date="2021-01" db="EMBL/GenBank/DDBJ databases">
        <authorList>
            <person name="Lovell J.T."/>
            <person name="Bentley N."/>
            <person name="Bhattarai G."/>
            <person name="Jenkins J.W."/>
            <person name="Sreedasyam A."/>
            <person name="Alarcon Y."/>
            <person name="Bock C."/>
            <person name="Boston L."/>
            <person name="Carlson J."/>
            <person name="Cervantes K."/>
            <person name="Clermont K."/>
            <person name="Krom N."/>
            <person name="Kubenka K."/>
            <person name="Mamidi S."/>
            <person name="Mattison C."/>
            <person name="Monteros M."/>
            <person name="Pisani C."/>
            <person name="Plott C."/>
            <person name="Rajasekar S."/>
            <person name="Rhein H.S."/>
            <person name="Rohla C."/>
            <person name="Song M."/>
            <person name="Hilaire R.S."/>
            <person name="Shu S."/>
            <person name="Wells L."/>
            <person name="Wang X."/>
            <person name="Webber J."/>
            <person name="Heerema R.J."/>
            <person name="Klein P."/>
            <person name="Conner P."/>
            <person name="Grauke L."/>
            <person name="Grimwood J."/>
            <person name="Schmutz J."/>
            <person name="Randall J.J."/>
        </authorList>
    </citation>
    <scope>NUCLEOTIDE SEQUENCE</scope>
    <source>
        <tissue evidence="2">Leaf</tissue>
    </source>
</reference>
<dbReference type="EMBL" id="CM031828">
    <property type="protein sequence ID" value="KAG6717324.1"/>
    <property type="molecule type" value="Genomic_DNA"/>
</dbReference>
<feature type="region of interest" description="Disordered" evidence="1">
    <location>
        <begin position="598"/>
        <end position="635"/>
    </location>
</feature>
<evidence type="ECO:0008006" key="4">
    <source>
        <dbReference type="Google" id="ProtNLM"/>
    </source>
</evidence>